<accession>A0A511MVP6</accession>
<evidence type="ECO:0008006" key="4">
    <source>
        <dbReference type="Google" id="ProtNLM"/>
    </source>
</evidence>
<keyword evidence="3" id="KW-1185">Reference proteome</keyword>
<gene>
    <name evidence="2" type="ORF">DC3_02900</name>
</gene>
<dbReference type="RefSeq" id="WP_146881798.1">
    <property type="nucleotide sequence ID" value="NZ_BJXB01000001.1"/>
</dbReference>
<organism evidence="2 3">
    <name type="scientific">Deinococcus cellulosilyticus (strain DSM 18568 / NBRC 106333 / KACC 11606 / 5516J-15)</name>
    <dbReference type="NCBI Taxonomy" id="1223518"/>
    <lineage>
        <taxon>Bacteria</taxon>
        <taxon>Thermotogati</taxon>
        <taxon>Deinococcota</taxon>
        <taxon>Deinococci</taxon>
        <taxon>Deinococcales</taxon>
        <taxon>Deinococcaceae</taxon>
        <taxon>Deinococcus</taxon>
    </lineage>
</organism>
<sequence>MNHRRMFFFALLAFPMLAHAQNAGTAGFHLRTTETRTSTENSSSLSSKPRTCDKKNLGAVYEEFTPNGSWKNFHLTLDGTYTVKKLVCAWGDESLYVTETYPVTRGGEQVNCPVVKAGPFTAATPIWPPRPHAGLSVEDKIYCKRPS</sequence>
<evidence type="ECO:0000313" key="2">
    <source>
        <dbReference type="EMBL" id="GEM44655.1"/>
    </source>
</evidence>
<evidence type="ECO:0000313" key="3">
    <source>
        <dbReference type="Proteomes" id="UP000321306"/>
    </source>
</evidence>
<dbReference type="AlphaFoldDB" id="A0A511MVP6"/>
<comment type="caution">
    <text evidence="2">The sequence shown here is derived from an EMBL/GenBank/DDBJ whole genome shotgun (WGS) entry which is preliminary data.</text>
</comment>
<feature type="chain" id="PRO_5021935039" description="Secreted protein" evidence="1">
    <location>
        <begin position="21"/>
        <end position="147"/>
    </location>
</feature>
<feature type="signal peptide" evidence="1">
    <location>
        <begin position="1"/>
        <end position="20"/>
    </location>
</feature>
<dbReference type="Proteomes" id="UP000321306">
    <property type="component" value="Unassembled WGS sequence"/>
</dbReference>
<proteinExistence type="predicted"/>
<dbReference type="EMBL" id="BJXB01000001">
    <property type="protein sequence ID" value="GEM44655.1"/>
    <property type="molecule type" value="Genomic_DNA"/>
</dbReference>
<name>A0A511MVP6_DEIC1</name>
<evidence type="ECO:0000256" key="1">
    <source>
        <dbReference type="SAM" id="SignalP"/>
    </source>
</evidence>
<keyword evidence="1" id="KW-0732">Signal</keyword>
<reference evidence="2 3" key="1">
    <citation type="submission" date="2019-07" db="EMBL/GenBank/DDBJ databases">
        <title>Whole genome shotgun sequence of Deinococcus cellulosilyticus NBRC 106333.</title>
        <authorList>
            <person name="Hosoyama A."/>
            <person name="Uohara A."/>
            <person name="Ohji S."/>
            <person name="Ichikawa N."/>
        </authorList>
    </citation>
    <scope>NUCLEOTIDE SEQUENCE [LARGE SCALE GENOMIC DNA]</scope>
    <source>
        <strain evidence="2 3">NBRC 106333</strain>
    </source>
</reference>
<protein>
    <recommendedName>
        <fullName evidence="4">Secreted protein</fullName>
    </recommendedName>
</protein>